<feature type="region of interest" description="Disordered" evidence="10">
    <location>
        <begin position="252"/>
        <end position="418"/>
    </location>
</feature>
<dbReference type="InterPro" id="IPR050330">
    <property type="entry name" value="Bact_OuterMem_StrucFunc"/>
</dbReference>
<proteinExistence type="predicted"/>
<dbReference type="PROSITE" id="PS51123">
    <property type="entry name" value="OMPA_2"/>
    <property type="match status" value="1"/>
</dbReference>
<keyword evidence="3" id="KW-1134">Transmembrane beta strand</keyword>
<evidence type="ECO:0000256" key="4">
    <source>
        <dbReference type="ARBA" id="ARBA00022692"/>
    </source>
</evidence>
<feature type="signal peptide" evidence="11">
    <location>
        <begin position="1"/>
        <end position="19"/>
    </location>
</feature>
<dbReference type="SUPFAM" id="SSF103647">
    <property type="entry name" value="TSP type-3 repeat"/>
    <property type="match status" value="2"/>
</dbReference>
<feature type="compositionally biased region" description="Acidic residues" evidence="10">
    <location>
        <begin position="279"/>
        <end position="292"/>
    </location>
</feature>
<dbReference type="EMBL" id="JACIFF010000003">
    <property type="protein sequence ID" value="MBB4078885.1"/>
    <property type="molecule type" value="Genomic_DNA"/>
</dbReference>
<dbReference type="Gene3D" id="3.30.1330.60">
    <property type="entry name" value="OmpA-like domain"/>
    <property type="match status" value="1"/>
</dbReference>
<feature type="compositionally biased region" description="Basic and acidic residues" evidence="10">
    <location>
        <begin position="385"/>
        <end position="394"/>
    </location>
</feature>
<feature type="region of interest" description="Disordered" evidence="10">
    <location>
        <begin position="497"/>
        <end position="533"/>
    </location>
</feature>
<dbReference type="InterPro" id="IPR045743">
    <property type="entry name" value="DUF6089"/>
</dbReference>
<keyword evidence="4" id="KW-0812">Transmembrane</keyword>
<dbReference type="Pfam" id="PF19573">
    <property type="entry name" value="DUF6089"/>
    <property type="match status" value="1"/>
</dbReference>
<keyword evidence="14" id="KW-1185">Reference proteome</keyword>
<keyword evidence="6" id="KW-0626">Porin</keyword>
<dbReference type="AlphaFoldDB" id="A0A840E5H2"/>
<evidence type="ECO:0000256" key="9">
    <source>
        <dbReference type="PROSITE-ProRule" id="PRU00473"/>
    </source>
</evidence>
<dbReference type="GO" id="GO:0046930">
    <property type="term" value="C:pore complex"/>
    <property type="evidence" value="ECO:0007669"/>
    <property type="project" value="UniProtKB-KW"/>
</dbReference>
<evidence type="ECO:0000256" key="7">
    <source>
        <dbReference type="ARBA" id="ARBA00023136"/>
    </source>
</evidence>
<evidence type="ECO:0000256" key="8">
    <source>
        <dbReference type="ARBA" id="ARBA00023237"/>
    </source>
</evidence>
<dbReference type="Pfam" id="PF00691">
    <property type="entry name" value="OmpA"/>
    <property type="match status" value="1"/>
</dbReference>
<feature type="domain" description="OmpA-like" evidence="12">
    <location>
        <begin position="443"/>
        <end position="564"/>
    </location>
</feature>
<feature type="compositionally biased region" description="Basic and acidic residues" evidence="10">
    <location>
        <begin position="497"/>
        <end position="511"/>
    </location>
</feature>
<dbReference type="Proteomes" id="UP000576209">
    <property type="component" value="Unassembled WGS sequence"/>
</dbReference>
<feature type="compositionally biased region" description="Acidic residues" evidence="10">
    <location>
        <begin position="306"/>
        <end position="319"/>
    </location>
</feature>
<evidence type="ECO:0000256" key="6">
    <source>
        <dbReference type="ARBA" id="ARBA00023114"/>
    </source>
</evidence>
<keyword evidence="8" id="KW-0998">Cell outer membrane</keyword>
<organism evidence="13 14">
    <name type="scientific">Neolewinella aquimaris</name>
    <dbReference type="NCBI Taxonomy" id="1835722"/>
    <lineage>
        <taxon>Bacteria</taxon>
        <taxon>Pseudomonadati</taxon>
        <taxon>Bacteroidota</taxon>
        <taxon>Saprospiria</taxon>
        <taxon>Saprospirales</taxon>
        <taxon>Lewinellaceae</taxon>
        <taxon>Neolewinella</taxon>
    </lineage>
</organism>
<dbReference type="InterPro" id="IPR036737">
    <property type="entry name" value="OmpA-like_sf"/>
</dbReference>
<gene>
    <name evidence="13" type="ORF">GGR28_001502</name>
</gene>
<comment type="caution">
    <text evidence="13">The sequence shown here is derived from an EMBL/GenBank/DDBJ whole genome shotgun (WGS) entry which is preliminary data.</text>
</comment>
<dbReference type="GO" id="GO:0006811">
    <property type="term" value="P:monoatomic ion transport"/>
    <property type="evidence" value="ECO:0007669"/>
    <property type="project" value="UniProtKB-KW"/>
</dbReference>
<dbReference type="Gene3D" id="2.40.160.20">
    <property type="match status" value="1"/>
</dbReference>
<dbReference type="SUPFAM" id="SSF56925">
    <property type="entry name" value="OMPA-like"/>
    <property type="match status" value="1"/>
</dbReference>
<dbReference type="SUPFAM" id="SSF103088">
    <property type="entry name" value="OmpA-like"/>
    <property type="match status" value="1"/>
</dbReference>
<sequence>MLKPLLLVLAVLTGLNVYSQGVTTGSVSTESPESPYPWEFGLQLGTSALGGDLVDNDVVVFNNAQPAGGIFLRRRLGNALALRFAVMYGQLVGDDTESDDANRVTRGFTSETNIFEPSLSFELTPFYGSRFNDDYTFNPGLSPYISAGIGYGIWGDVMTDYNTSEPTNAGRAAAIQQDISDQLDDSGGVVFPIGVGLRYHFSPKSALGLDYSFRITGADLIDGVSQSGDPTDDDAYAFFGLTYSVGFGARDADKDGVNDNDDECPTQPGPANTNGCPDADGDGVADKDDDCPNEAGLANLNGCPDGDGDGVADKDDDCPTEAGPANTNGCPDRDGDVVADKDDECPDEAGLASLNGCPDGDGDGIADKDDDCPAEAGPASTNGCPDRDGDGIADKDDECPDEAGVAERNGCPLPTNRPENLQERIERYGKLLEGQDFKHIRIDSINGTIMIDRIYFPTDVASLNRPDRMIIEEIDRFLSLEGANEFSIRYEGHADRRASDEYNQRLSERRATSASDYSERQGANPANLSTIGFGEKQPVGATLRENRVVIPVATEPTRMIDLNN</sequence>
<evidence type="ECO:0000256" key="1">
    <source>
        <dbReference type="ARBA" id="ARBA00004571"/>
    </source>
</evidence>
<keyword evidence="7 9" id="KW-0472">Membrane</keyword>
<feature type="compositionally biased region" description="Basic and acidic residues" evidence="10">
    <location>
        <begin position="331"/>
        <end position="340"/>
    </location>
</feature>
<keyword evidence="11" id="KW-0732">Signal</keyword>
<dbReference type="InterPro" id="IPR011250">
    <property type="entry name" value="OMP/PagP_B-barrel"/>
</dbReference>
<name>A0A840E5H2_9BACT</name>
<dbReference type="InterPro" id="IPR006665">
    <property type="entry name" value="OmpA-like"/>
</dbReference>
<dbReference type="GO" id="GO:0009279">
    <property type="term" value="C:cell outer membrane"/>
    <property type="evidence" value="ECO:0007669"/>
    <property type="project" value="UniProtKB-SubCell"/>
</dbReference>
<evidence type="ECO:0000313" key="14">
    <source>
        <dbReference type="Proteomes" id="UP000576209"/>
    </source>
</evidence>
<dbReference type="GO" id="GO:0015288">
    <property type="term" value="F:porin activity"/>
    <property type="evidence" value="ECO:0007669"/>
    <property type="project" value="UniProtKB-KW"/>
</dbReference>
<dbReference type="InterPro" id="IPR028974">
    <property type="entry name" value="TSP_type-3_rpt"/>
</dbReference>
<reference evidence="13 14" key="1">
    <citation type="submission" date="2020-08" db="EMBL/GenBank/DDBJ databases">
        <title>Genomic Encyclopedia of Type Strains, Phase IV (KMG-IV): sequencing the most valuable type-strain genomes for metagenomic binning, comparative biology and taxonomic classification.</title>
        <authorList>
            <person name="Goeker M."/>
        </authorList>
    </citation>
    <scope>NUCLEOTIDE SEQUENCE [LARGE SCALE GENOMIC DNA]</scope>
    <source>
        <strain evidence="13 14">DSM 105137</strain>
    </source>
</reference>
<comment type="subcellular location">
    <subcellularLocation>
        <location evidence="1">Cell outer membrane</location>
        <topology evidence="1">Multi-pass membrane protein</topology>
    </subcellularLocation>
</comment>
<evidence type="ECO:0000256" key="5">
    <source>
        <dbReference type="ARBA" id="ARBA00023065"/>
    </source>
</evidence>
<dbReference type="PANTHER" id="PTHR30329">
    <property type="entry name" value="STATOR ELEMENT OF FLAGELLAR MOTOR COMPLEX"/>
    <property type="match status" value="1"/>
</dbReference>
<evidence type="ECO:0000256" key="2">
    <source>
        <dbReference type="ARBA" id="ARBA00022448"/>
    </source>
</evidence>
<accession>A0A840E5H2</accession>
<dbReference type="GO" id="GO:0005509">
    <property type="term" value="F:calcium ion binding"/>
    <property type="evidence" value="ECO:0007669"/>
    <property type="project" value="InterPro"/>
</dbReference>
<keyword evidence="2" id="KW-0813">Transport</keyword>
<dbReference type="CDD" id="cd07185">
    <property type="entry name" value="OmpA_C-like"/>
    <property type="match status" value="1"/>
</dbReference>
<keyword evidence="5" id="KW-0406">Ion transport</keyword>
<dbReference type="PANTHER" id="PTHR30329:SF21">
    <property type="entry name" value="LIPOPROTEIN YIAD-RELATED"/>
    <property type="match status" value="1"/>
</dbReference>
<evidence type="ECO:0000256" key="3">
    <source>
        <dbReference type="ARBA" id="ARBA00022452"/>
    </source>
</evidence>
<evidence type="ECO:0000256" key="11">
    <source>
        <dbReference type="SAM" id="SignalP"/>
    </source>
</evidence>
<feature type="chain" id="PRO_5032760709" evidence="11">
    <location>
        <begin position="20"/>
        <end position="564"/>
    </location>
</feature>
<evidence type="ECO:0000256" key="10">
    <source>
        <dbReference type="SAM" id="MobiDB-lite"/>
    </source>
</evidence>
<dbReference type="InterPro" id="IPR006664">
    <property type="entry name" value="OMP_bac"/>
</dbReference>
<dbReference type="RefSeq" id="WP_183495142.1">
    <property type="nucleotide sequence ID" value="NZ_JACIFF010000003.1"/>
</dbReference>
<evidence type="ECO:0000259" key="12">
    <source>
        <dbReference type="PROSITE" id="PS51123"/>
    </source>
</evidence>
<evidence type="ECO:0000313" key="13">
    <source>
        <dbReference type="EMBL" id="MBB4078885.1"/>
    </source>
</evidence>
<protein>
    <submittedName>
        <fullName evidence="13">Outer membrane protein OmpA-like peptidoglycan-associated protein/opacity protein-like surface antigen</fullName>
    </submittedName>
</protein>
<feature type="compositionally biased region" description="Acidic residues" evidence="10">
    <location>
        <begin position="360"/>
        <end position="373"/>
    </location>
</feature>
<dbReference type="PRINTS" id="PR01021">
    <property type="entry name" value="OMPADOMAIN"/>
</dbReference>